<name>A0A6G1JTL2_9PLEO</name>
<proteinExistence type="predicted"/>
<keyword evidence="3" id="KW-1185">Reference proteome</keyword>
<gene>
    <name evidence="2" type="ORF">K504DRAFT_508072</name>
</gene>
<accession>A0A6G1JTL2</accession>
<feature type="region of interest" description="Disordered" evidence="1">
    <location>
        <begin position="138"/>
        <end position="167"/>
    </location>
</feature>
<feature type="region of interest" description="Disordered" evidence="1">
    <location>
        <begin position="80"/>
        <end position="101"/>
    </location>
</feature>
<sequence>MTAPLARVPSTSWFERGSASCIQIRIGRRLDKLTKDMNARRGRTRQTCSRPVELTVGVAPANTTKTLNFLPTRLDSSCQPSPSLWRRVPGPDIRDEAKPSRSSQAYLDLPLLVLDAYDSNPAAFGLTKTSRGTILHGNRQASSVRRQSVKRQASGVRRQVSSVKRQASSFKRQASNFKLQTSRSL</sequence>
<organism evidence="2 3">
    <name type="scientific">Pleomassaria siparia CBS 279.74</name>
    <dbReference type="NCBI Taxonomy" id="1314801"/>
    <lineage>
        <taxon>Eukaryota</taxon>
        <taxon>Fungi</taxon>
        <taxon>Dikarya</taxon>
        <taxon>Ascomycota</taxon>
        <taxon>Pezizomycotina</taxon>
        <taxon>Dothideomycetes</taxon>
        <taxon>Pleosporomycetidae</taxon>
        <taxon>Pleosporales</taxon>
        <taxon>Pleomassariaceae</taxon>
        <taxon>Pleomassaria</taxon>
    </lineage>
</organism>
<evidence type="ECO:0000313" key="3">
    <source>
        <dbReference type="Proteomes" id="UP000799428"/>
    </source>
</evidence>
<reference evidence="2" key="1">
    <citation type="journal article" date="2020" name="Stud. Mycol.">
        <title>101 Dothideomycetes genomes: a test case for predicting lifestyles and emergence of pathogens.</title>
        <authorList>
            <person name="Haridas S."/>
            <person name="Albert R."/>
            <person name="Binder M."/>
            <person name="Bloem J."/>
            <person name="Labutti K."/>
            <person name="Salamov A."/>
            <person name="Andreopoulos B."/>
            <person name="Baker S."/>
            <person name="Barry K."/>
            <person name="Bills G."/>
            <person name="Bluhm B."/>
            <person name="Cannon C."/>
            <person name="Castanera R."/>
            <person name="Culley D."/>
            <person name="Daum C."/>
            <person name="Ezra D."/>
            <person name="Gonzalez J."/>
            <person name="Henrissat B."/>
            <person name="Kuo A."/>
            <person name="Liang C."/>
            <person name="Lipzen A."/>
            <person name="Lutzoni F."/>
            <person name="Magnuson J."/>
            <person name="Mondo S."/>
            <person name="Nolan M."/>
            <person name="Ohm R."/>
            <person name="Pangilinan J."/>
            <person name="Park H.-J."/>
            <person name="Ramirez L."/>
            <person name="Alfaro M."/>
            <person name="Sun H."/>
            <person name="Tritt A."/>
            <person name="Yoshinaga Y."/>
            <person name="Zwiers L.-H."/>
            <person name="Turgeon B."/>
            <person name="Goodwin S."/>
            <person name="Spatafora J."/>
            <person name="Crous P."/>
            <person name="Grigoriev I."/>
        </authorList>
    </citation>
    <scope>NUCLEOTIDE SEQUENCE</scope>
    <source>
        <strain evidence="2">CBS 279.74</strain>
    </source>
</reference>
<protein>
    <submittedName>
        <fullName evidence="2">Uncharacterized protein</fullName>
    </submittedName>
</protein>
<evidence type="ECO:0000313" key="2">
    <source>
        <dbReference type="EMBL" id="KAF2703507.1"/>
    </source>
</evidence>
<dbReference type="EMBL" id="MU005787">
    <property type="protein sequence ID" value="KAF2703507.1"/>
    <property type="molecule type" value="Genomic_DNA"/>
</dbReference>
<evidence type="ECO:0000256" key="1">
    <source>
        <dbReference type="SAM" id="MobiDB-lite"/>
    </source>
</evidence>
<dbReference type="Proteomes" id="UP000799428">
    <property type="component" value="Unassembled WGS sequence"/>
</dbReference>
<dbReference type="AlphaFoldDB" id="A0A6G1JTL2"/>